<feature type="transmembrane region" description="Helical" evidence="7">
    <location>
        <begin position="257"/>
        <end position="281"/>
    </location>
</feature>
<keyword evidence="4 7" id="KW-0472">Membrane</keyword>
<dbReference type="Pfam" id="PF20684">
    <property type="entry name" value="Fung_rhodopsin"/>
    <property type="match status" value="1"/>
</dbReference>
<feature type="transmembrane region" description="Helical" evidence="7">
    <location>
        <begin position="60"/>
        <end position="84"/>
    </location>
</feature>
<evidence type="ECO:0000256" key="4">
    <source>
        <dbReference type="ARBA" id="ARBA00023136"/>
    </source>
</evidence>
<sequence>MRLPPPEVLLSWPNPNYIDPVTRGSTLVIVNIVLISCAVMLVAARLYTRLYVKVWFGLDDVFIFLALIFAGGLTAAVLLANQHYGWDRHVYDIPLPKLKPTLQIAMAAKLLFTAAATFTRLSLFCFYYRLLKDSSKGFFVWVVHANVVYTICIFITFVFLIVFLCTPVSMYWTYGAPDGSCLNEGTATLAAGIINVIADFACTVTPIPMVMSLKMPRRQRVAVIILFSLGFLVTVAGIVRTYYIYESLIVQYDNTWYSYPLWIAAAIEIDLGVICASAPVLRPLLTKLHRSFSSADTAGNYSTRDTEHFRSLPDGDAQTVSTGQRSMLWSKKDSRLWFKTGSRPLSRVEKGESDAYEMDARQGSAQARGEVDPRSLSSSPAPASPGVGWMGTETHCEGGTQGPRGRASPHAWPVTETHVESGARGSLPAPGLKRPWA</sequence>
<feature type="region of interest" description="Disordered" evidence="6">
    <location>
        <begin position="295"/>
        <end position="324"/>
    </location>
</feature>
<keyword evidence="10" id="KW-1185">Reference proteome</keyword>
<dbReference type="OrthoDB" id="4525788at2759"/>
<evidence type="ECO:0000313" key="9">
    <source>
        <dbReference type="EMBL" id="KAF9737306.1"/>
    </source>
</evidence>
<evidence type="ECO:0000256" key="5">
    <source>
        <dbReference type="ARBA" id="ARBA00038359"/>
    </source>
</evidence>
<feature type="transmembrane region" description="Helical" evidence="7">
    <location>
        <begin position="27"/>
        <end position="48"/>
    </location>
</feature>
<dbReference type="Proteomes" id="UP000756921">
    <property type="component" value="Unassembled WGS sequence"/>
</dbReference>
<gene>
    <name evidence="9" type="ORF">PMIN01_05085</name>
</gene>
<comment type="subcellular location">
    <subcellularLocation>
        <location evidence="1">Membrane</location>
        <topology evidence="1">Multi-pass membrane protein</topology>
    </subcellularLocation>
</comment>
<keyword evidence="2 7" id="KW-0812">Transmembrane</keyword>
<feature type="region of interest" description="Disordered" evidence="6">
    <location>
        <begin position="348"/>
        <end position="437"/>
    </location>
</feature>
<dbReference type="InterPro" id="IPR052337">
    <property type="entry name" value="SAT4-like"/>
</dbReference>
<feature type="transmembrane region" description="Helical" evidence="7">
    <location>
        <begin position="138"/>
        <end position="169"/>
    </location>
</feature>
<feature type="transmembrane region" description="Helical" evidence="7">
    <location>
        <begin position="189"/>
        <end position="209"/>
    </location>
</feature>
<evidence type="ECO:0000256" key="1">
    <source>
        <dbReference type="ARBA" id="ARBA00004141"/>
    </source>
</evidence>
<evidence type="ECO:0000256" key="3">
    <source>
        <dbReference type="ARBA" id="ARBA00022989"/>
    </source>
</evidence>
<dbReference type="EMBL" id="WJXW01000004">
    <property type="protein sequence ID" value="KAF9737306.1"/>
    <property type="molecule type" value="Genomic_DNA"/>
</dbReference>
<feature type="transmembrane region" description="Helical" evidence="7">
    <location>
        <begin position="221"/>
        <end position="245"/>
    </location>
</feature>
<feature type="compositionally biased region" description="Low complexity" evidence="6">
    <location>
        <begin position="374"/>
        <end position="385"/>
    </location>
</feature>
<feature type="compositionally biased region" description="Basic and acidic residues" evidence="6">
    <location>
        <begin position="304"/>
        <end position="313"/>
    </location>
</feature>
<evidence type="ECO:0000256" key="6">
    <source>
        <dbReference type="SAM" id="MobiDB-lite"/>
    </source>
</evidence>
<evidence type="ECO:0000259" key="8">
    <source>
        <dbReference type="Pfam" id="PF20684"/>
    </source>
</evidence>
<evidence type="ECO:0000256" key="7">
    <source>
        <dbReference type="SAM" id="Phobius"/>
    </source>
</evidence>
<dbReference type="AlphaFoldDB" id="A0A9P6KSX0"/>
<proteinExistence type="inferred from homology"/>
<evidence type="ECO:0000256" key="2">
    <source>
        <dbReference type="ARBA" id="ARBA00022692"/>
    </source>
</evidence>
<evidence type="ECO:0000313" key="10">
    <source>
        <dbReference type="Proteomes" id="UP000756921"/>
    </source>
</evidence>
<dbReference type="PANTHER" id="PTHR33048">
    <property type="entry name" value="PTH11-LIKE INTEGRAL MEMBRANE PROTEIN (AFU_ORTHOLOGUE AFUA_5G11245)"/>
    <property type="match status" value="1"/>
</dbReference>
<dbReference type="GO" id="GO:0016020">
    <property type="term" value="C:membrane"/>
    <property type="evidence" value="ECO:0007669"/>
    <property type="project" value="UniProtKB-SubCell"/>
</dbReference>
<protein>
    <recommendedName>
        <fullName evidence="8">Rhodopsin domain-containing protein</fullName>
    </recommendedName>
</protein>
<reference evidence="9" key="1">
    <citation type="journal article" date="2020" name="Mol. Plant Microbe Interact.">
        <title>Genome Sequence of the Biocontrol Agent Coniothyrium minitans strain Conio (IMI 134523).</title>
        <authorList>
            <person name="Patel D."/>
            <person name="Shittu T.A."/>
            <person name="Baroncelli R."/>
            <person name="Muthumeenakshi S."/>
            <person name="Osborne T.H."/>
            <person name="Janganan T.K."/>
            <person name="Sreenivasaprasad S."/>
        </authorList>
    </citation>
    <scope>NUCLEOTIDE SEQUENCE</scope>
    <source>
        <strain evidence="9">Conio</strain>
    </source>
</reference>
<organism evidence="9 10">
    <name type="scientific">Paraphaeosphaeria minitans</name>
    <dbReference type="NCBI Taxonomy" id="565426"/>
    <lineage>
        <taxon>Eukaryota</taxon>
        <taxon>Fungi</taxon>
        <taxon>Dikarya</taxon>
        <taxon>Ascomycota</taxon>
        <taxon>Pezizomycotina</taxon>
        <taxon>Dothideomycetes</taxon>
        <taxon>Pleosporomycetidae</taxon>
        <taxon>Pleosporales</taxon>
        <taxon>Massarineae</taxon>
        <taxon>Didymosphaeriaceae</taxon>
        <taxon>Paraphaeosphaeria</taxon>
    </lineage>
</organism>
<name>A0A9P6KSX0_9PLEO</name>
<comment type="similarity">
    <text evidence="5">Belongs to the SAT4 family.</text>
</comment>
<accession>A0A9P6KSX0</accession>
<feature type="transmembrane region" description="Helical" evidence="7">
    <location>
        <begin position="104"/>
        <end position="126"/>
    </location>
</feature>
<feature type="domain" description="Rhodopsin" evidence="8">
    <location>
        <begin position="44"/>
        <end position="286"/>
    </location>
</feature>
<dbReference type="PANTHER" id="PTHR33048:SF129">
    <property type="entry name" value="INTEGRAL MEMBRANE PROTEIN-RELATED"/>
    <property type="match status" value="1"/>
</dbReference>
<comment type="caution">
    <text evidence="9">The sequence shown here is derived from an EMBL/GenBank/DDBJ whole genome shotgun (WGS) entry which is preliminary data.</text>
</comment>
<keyword evidence="3 7" id="KW-1133">Transmembrane helix</keyword>
<dbReference type="InterPro" id="IPR049326">
    <property type="entry name" value="Rhodopsin_dom_fungi"/>
</dbReference>